<name>A0A0A9FB01_ARUDO</name>
<sequence length="46" mass="5267">MHSVTYDLFQYLSNFFCIPFSTIAISSPTSDASFLKTSLIFHSSWK</sequence>
<reference evidence="1" key="1">
    <citation type="submission" date="2014-09" db="EMBL/GenBank/DDBJ databases">
        <authorList>
            <person name="Magalhaes I.L.F."/>
            <person name="Oliveira U."/>
            <person name="Santos F.R."/>
            <person name="Vidigal T.H.D.A."/>
            <person name="Brescovit A.D."/>
            <person name="Santos A.J."/>
        </authorList>
    </citation>
    <scope>NUCLEOTIDE SEQUENCE</scope>
    <source>
        <tissue evidence="1">Shoot tissue taken approximately 20 cm above the soil surface</tissue>
    </source>
</reference>
<organism evidence="1">
    <name type="scientific">Arundo donax</name>
    <name type="common">Giant reed</name>
    <name type="synonym">Donax arundinaceus</name>
    <dbReference type="NCBI Taxonomy" id="35708"/>
    <lineage>
        <taxon>Eukaryota</taxon>
        <taxon>Viridiplantae</taxon>
        <taxon>Streptophyta</taxon>
        <taxon>Embryophyta</taxon>
        <taxon>Tracheophyta</taxon>
        <taxon>Spermatophyta</taxon>
        <taxon>Magnoliopsida</taxon>
        <taxon>Liliopsida</taxon>
        <taxon>Poales</taxon>
        <taxon>Poaceae</taxon>
        <taxon>PACMAD clade</taxon>
        <taxon>Arundinoideae</taxon>
        <taxon>Arundineae</taxon>
        <taxon>Arundo</taxon>
    </lineage>
</organism>
<proteinExistence type="predicted"/>
<reference evidence="1" key="2">
    <citation type="journal article" date="2015" name="Data Brief">
        <title>Shoot transcriptome of the giant reed, Arundo donax.</title>
        <authorList>
            <person name="Barrero R.A."/>
            <person name="Guerrero F.D."/>
            <person name="Moolhuijzen P."/>
            <person name="Goolsby J.A."/>
            <person name="Tidwell J."/>
            <person name="Bellgard S.E."/>
            <person name="Bellgard M.I."/>
        </authorList>
    </citation>
    <scope>NUCLEOTIDE SEQUENCE</scope>
    <source>
        <tissue evidence="1">Shoot tissue taken approximately 20 cm above the soil surface</tissue>
    </source>
</reference>
<dbReference type="AlphaFoldDB" id="A0A0A9FB01"/>
<evidence type="ECO:0000313" key="1">
    <source>
        <dbReference type="EMBL" id="JAE09507.1"/>
    </source>
</evidence>
<dbReference type="EMBL" id="GBRH01188389">
    <property type="protein sequence ID" value="JAE09507.1"/>
    <property type="molecule type" value="Transcribed_RNA"/>
</dbReference>
<accession>A0A0A9FB01</accession>
<protein>
    <submittedName>
        <fullName evidence="1">Uncharacterized protein</fullName>
    </submittedName>
</protein>